<dbReference type="FunFam" id="1.25.10.10:FF:000257">
    <property type="entry name" value="Conidiophore development protein hymA"/>
    <property type="match status" value="1"/>
</dbReference>
<evidence type="ECO:0000259" key="3">
    <source>
        <dbReference type="PROSITE" id="PS50011"/>
    </source>
</evidence>
<dbReference type="InterPro" id="IPR013878">
    <property type="entry name" value="Mo25"/>
</dbReference>
<dbReference type="SMART" id="SM00220">
    <property type="entry name" value="S_TKc"/>
    <property type="match status" value="1"/>
</dbReference>
<keyword evidence="5" id="KW-1185">Reference proteome</keyword>
<dbReference type="Gene3D" id="3.30.200.20">
    <property type="entry name" value="Phosphorylase Kinase, domain 1"/>
    <property type="match status" value="1"/>
</dbReference>
<dbReference type="GO" id="GO:0043539">
    <property type="term" value="F:protein serine/threonine kinase activator activity"/>
    <property type="evidence" value="ECO:0007669"/>
    <property type="project" value="TreeGrafter"/>
</dbReference>
<dbReference type="EMBL" id="WJXW01000009">
    <property type="protein sequence ID" value="KAF9732873.1"/>
    <property type="molecule type" value="Genomic_DNA"/>
</dbReference>
<dbReference type="SUPFAM" id="SSF48371">
    <property type="entry name" value="ARM repeat"/>
    <property type="match status" value="1"/>
</dbReference>
<dbReference type="PANTHER" id="PTHR10182">
    <property type="entry name" value="CALCIUM-BINDING PROTEIN 39-RELATED"/>
    <property type="match status" value="1"/>
</dbReference>
<feature type="region of interest" description="Disordered" evidence="2">
    <location>
        <begin position="57"/>
        <end position="87"/>
    </location>
</feature>
<dbReference type="InterPro" id="IPR000719">
    <property type="entry name" value="Prot_kinase_dom"/>
</dbReference>
<dbReference type="GO" id="GO:0004672">
    <property type="term" value="F:protein kinase activity"/>
    <property type="evidence" value="ECO:0007669"/>
    <property type="project" value="InterPro"/>
</dbReference>
<dbReference type="InterPro" id="IPR011009">
    <property type="entry name" value="Kinase-like_dom_sf"/>
</dbReference>
<feature type="domain" description="Protein kinase" evidence="3">
    <location>
        <begin position="211"/>
        <end position="518"/>
    </location>
</feature>
<accession>A0A9P6GCQ5</accession>
<dbReference type="PROSITE" id="PS00108">
    <property type="entry name" value="PROTEIN_KINASE_ST"/>
    <property type="match status" value="1"/>
</dbReference>
<dbReference type="InterPro" id="IPR011989">
    <property type="entry name" value="ARM-like"/>
</dbReference>
<dbReference type="PROSITE" id="PS50011">
    <property type="entry name" value="PROTEIN_KINASE_DOM"/>
    <property type="match status" value="1"/>
</dbReference>
<dbReference type="GO" id="GO:0035556">
    <property type="term" value="P:intracellular signal transduction"/>
    <property type="evidence" value="ECO:0007669"/>
    <property type="project" value="TreeGrafter"/>
</dbReference>
<name>A0A9P6GCQ5_9PLEO</name>
<dbReference type="OrthoDB" id="609103at2759"/>
<dbReference type="GO" id="GO:0005737">
    <property type="term" value="C:cytoplasm"/>
    <property type="evidence" value="ECO:0007669"/>
    <property type="project" value="UniProtKB-ARBA"/>
</dbReference>
<dbReference type="SUPFAM" id="SSF56112">
    <property type="entry name" value="Protein kinase-like (PK-like)"/>
    <property type="match status" value="1"/>
</dbReference>
<organism evidence="4 5">
    <name type="scientific">Paraphaeosphaeria minitans</name>
    <dbReference type="NCBI Taxonomy" id="565426"/>
    <lineage>
        <taxon>Eukaryota</taxon>
        <taxon>Fungi</taxon>
        <taxon>Dikarya</taxon>
        <taxon>Ascomycota</taxon>
        <taxon>Pezizomycotina</taxon>
        <taxon>Dothideomycetes</taxon>
        <taxon>Pleosporomycetidae</taxon>
        <taxon>Pleosporales</taxon>
        <taxon>Massarineae</taxon>
        <taxon>Didymosphaeriaceae</taxon>
        <taxon>Paraphaeosphaeria</taxon>
    </lineage>
</organism>
<protein>
    <recommendedName>
        <fullName evidence="3">Protein kinase domain-containing protein</fullName>
    </recommendedName>
</protein>
<dbReference type="InterPro" id="IPR008271">
    <property type="entry name" value="Ser/Thr_kinase_AS"/>
</dbReference>
<proteinExistence type="inferred from homology"/>
<dbReference type="Gene3D" id="1.25.10.10">
    <property type="entry name" value="Leucine-rich Repeat Variant"/>
    <property type="match status" value="1"/>
</dbReference>
<dbReference type="PANTHER" id="PTHR10182:SF3">
    <property type="entry name" value="PROTEIN MO25"/>
    <property type="match status" value="1"/>
</dbReference>
<evidence type="ECO:0000256" key="1">
    <source>
        <dbReference type="ARBA" id="ARBA00011012"/>
    </source>
</evidence>
<comment type="caution">
    <text evidence="4">The sequence shown here is derived from an EMBL/GenBank/DDBJ whole genome shotgun (WGS) entry which is preliminary data.</text>
</comment>
<evidence type="ECO:0000313" key="4">
    <source>
        <dbReference type="EMBL" id="KAF9732873.1"/>
    </source>
</evidence>
<dbReference type="GO" id="GO:0005524">
    <property type="term" value="F:ATP binding"/>
    <property type="evidence" value="ECO:0007669"/>
    <property type="project" value="InterPro"/>
</dbReference>
<feature type="compositionally biased region" description="Basic and acidic residues" evidence="2">
    <location>
        <begin position="1"/>
        <end position="11"/>
    </location>
</feature>
<evidence type="ECO:0000256" key="2">
    <source>
        <dbReference type="SAM" id="MobiDB-lite"/>
    </source>
</evidence>
<dbReference type="Pfam" id="PF00069">
    <property type="entry name" value="Pkinase"/>
    <property type="match status" value="1"/>
</dbReference>
<dbReference type="InterPro" id="IPR016024">
    <property type="entry name" value="ARM-type_fold"/>
</dbReference>
<dbReference type="Pfam" id="PF08569">
    <property type="entry name" value="Mo25"/>
    <property type="match status" value="1"/>
</dbReference>
<dbReference type="Proteomes" id="UP000756921">
    <property type="component" value="Unassembled WGS sequence"/>
</dbReference>
<gene>
    <name evidence="4" type="ORF">PMIN01_08555</name>
</gene>
<feature type="region of interest" description="Disordered" evidence="2">
    <location>
        <begin position="1"/>
        <end position="25"/>
    </location>
</feature>
<sequence length="901" mass="100447">MGDVGSREGKAPFEPQQQQQQQPHILTVPFPRITTPLLFSADGSRLALEAGLFCAPGRSHQNASTRTTRATRGDSPGGASRKSFPSTHITAELGETVDSHASCTWSMDNEMLFTLFCNLETSAHQGSDPTICASDARREATVLESQIYEKAQNAEDYEKRCEQAITSLGAPAHTFHPYEVLNPPSFLPTVSDSNQDEDHVPTPSGMDIGEYRNAIYHREGTSSVVYKAVTARHEGYFASSGKSGKLVALKVTTPSQMEPPHNSKREARILALAASDRVISLLETFSEPGSRFVLVFPFMPFDLSRLLRDQKLSKAQTKRALRDLFSALAFVHERGIIHRDIKPSNVLLKSLDGPAYLTDFGIAWAPDTIGSEPTDAKITDVGTTCYRPPELLFGNNKYGCELDLWAAGCIVAEAVVPGHPTLFDSGELGSDLALISSMFSKLGTPNVHVWPEAAAFPDWGKVQFIDFPTEPWPTLLPGTSDVEQDLVGQLVRYESGDRSRAAQLLPGDSCASRNTPLLGDPRQPFTNDPHAHTMAFLFRKLAKPNIELVRSTKELTTRLSEETKPSPKIEDELARDLQQLKIRLQGTPESEVNPASVFELLSLIIQEDLLFTLANNIHKLPFESRKDAQVIFSTAFRYKPAGAPDPQVLHHVIQYRPEIIISLCRGYDRRESAMPCGGVLREALKYDSIAALLLYDEPTPDGKTRDLASVNPDVPSSGNGVFWKFFDWIDKGAFEVSADAFNTFRDILTKHKSLVAGYLQTNFDMFFSRYNTMLIQSESYVTKRQSIKLLGEILLDRANYNVMTQYVDSGEHLKIIMKLLRDDRRMINYEGFHVFKVFVANPNKSVAVQRILISNREKLLRFLPNFLEDRTEDEQFNDEKSFLIRQIEQLPNAPMAAPTAA</sequence>
<evidence type="ECO:0000313" key="5">
    <source>
        <dbReference type="Proteomes" id="UP000756921"/>
    </source>
</evidence>
<dbReference type="Gene3D" id="1.10.510.10">
    <property type="entry name" value="Transferase(Phosphotransferase) domain 1"/>
    <property type="match status" value="1"/>
</dbReference>
<dbReference type="AlphaFoldDB" id="A0A9P6GCQ5"/>
<comment type="similarity">
    <text evidence="1">Belongs to the Mo25 family.</text>
</comment>
<reference evidence="4" key="1">
    <citation type="journal article" date="2020" name="Mol. Plant Microbe Interact.">
        <title>Genome Sequence of the Biocontrol Agent Coniothyrium minitans strain Conio (IMI 134523).</title>
        <authorList>
            <person name="Patel D."/>
            <person name="Shittu T.A."/>
            <person name="Baroncelli R."/>
            <person name="Muthumeenakshi S."/>
            <person name="Osborne T.H."/>
            <person name="Janganan T.K."/>
            <person name="Sreenivasaprasad S."/>
        </authorList>
    </citation>
    <scope>NUCLEOTIDE SEQUENCE</scope>
    <source>
        <strain evidence="4">Conio</strain>
    </source>
</reference>
<feature type="compositionally biased region" description="Polar residues" evidence="2">
    <location>
        <begin position="59"/>
        <end position="70"/>
    </location>
</feature>